<sequence>MDELKKFGCKLFLDNEHNLLPLECRDPIICTICKHEISMDLLKAVLILDCRHLFHFECIMEYDNCPCKYEGFHEIPKNQYDKLSPPPYLKRILNVKSTLEEQVQMYEQAKVYDQQEQVDERVSEKEQVQTYDQTNVYNQQEQINERVNEEHAQMYEQAAHEVQVNEQQINDRAQENESVNNKLKVPIKSSKKSYNASQTYQKKNREGDI</sequence>
<name>A0A8H4B087_GIGMA</name>
<dbReference type="AlphaFoldDB" id="A0A8H4B087"/>
<comment type="caution">
    <text evidence="4">The sequence shown here is derived from an EMBL/GenBank/DDBJ whole genome shotgun (WGS) entry which is preliminary data.</text>
</comment>
<dbReference type="EMBL" id="WTPW01000088">
    <property type="protein sequence ID" value="KAF0550203.1"/>
    <property type="molecule type" value="Genomic_DNA"/>
</dbReference>
<reference evidence="4 5" key="1">
    <citation type="journal article" date="2019" name="Environ. Microbiol.">
        <title>At the nexus of three kingdoms: the genome of the mycorrhizal fungus Gigaspora margarita provides insights into plant, endobacterial and fungal interactions.</title>
        <authorList>
            <person name="Venice F."/>
            <person name="Ghignone S."/>
            <person name="Salvioli di Fossalunga A."/>
            <person name="Amselem J."/>
            <person name="Novero M."/>
            <person name="Xianan X."/>
            <person name="Sedzielewska Toro K."/>
            <person name="Morin E."/>
            <person name="Lipzen A."/>
            <person name="Grigoriev I.V."/>
            <person name="Henrissat B."/>
            <person name="Martin F.M."/>
            <person name="Bonfante P."/>
        </authorList>
    </citation>
    <scope>NUCLEOTIDE SEQUENCE [LARGE SCALE GENOMIC DNA]</scope>
    <source>
        <strain evidence="4 5">BEG34</strain>
    </source>
</reference>
<keyword evidence="1" id="KW-0479">Metal-binding</keyword>
<protein>
    <recommendedName>
        <fullName evidence="3">RING-type domain-containing protein</fullName>
    </recommendedName>
</protein>
<feature type="compositionally biased region" description="Polar residues" evidence="2">
    <location>
        <begin position="171"/>
        <end position="181"/>
    </location>
</feature>
<dbReference type="InterPro" id="IPR001841">
    <property type="entry name" value="Znf_RING"/>
</dbReference>
<keyword evidence="1" id="KW-0862">Zinc</keyword>
<dbReference type="OrthoDB" id="2439024at2759"/>
<evidence type="ECO:0000313" key="4">
    <source>
        <dbReference type="EMBL" id="KAF0550203.1"/>
    </source>
</evidence>
<dbReference type="Proteomes" id="UP000439903">
    <property type="component" value="Unassembled WGS sequence"/>
</dbReference>
<dbReference type="PROSITE" id="PS50089">
    <property type="entry name" value="ZF_RING_2"/>
    <property type="match status" value="1"/>
</dbReference>
<feature type="domain" description="RING-type" evidence="3">
    <location>
        <begin position="30"/>
        <end position="66"/>
    </location>
</feature>
<gene>
    <name evidence="4" type="ORF">F8M41_024947</name>
</gene>
<accession>A0A8H4B087</accession>
<dbReference type="GO" id="GO:0008270">
    <property type="term" value="F:zinc ion binding"/>
    <property type="evidence" value="ECO:0007669"/>
    <property type="project" value="UniProtKB-KW"/>
</dbReference>
<evidence type="ECO:0000259" key="3">
    <source>
        <dbReference type="PROSITE" id="PS50089"/>
    </source>
</evidence>
<organism evidence="4 5">
    <name type="scientific">Gigaspora margarita</name>
    <dbReference type="NCBI Taxonomy" id="4874"/>
    <lineage>
        <taxon>Eukaryota</taxon>
        <taxon>Fungi</taxon>
        <taxon>Fungi incertae sedis</taxon>
        <taxon>Mucoromycota</taxon>
        <taxon>Glomeromycotina</taxon>
        <taxon>Glomeromycetes</taxon>
        <taxon>Diversisporales</taxon>
        <taxon>Gigasporaceae</taxon>
        <taxon>Gigaspora</taxon>
    </lineage>
</organism>
<feature type="compositionally biased region" description="Polar residues" evidence="2">
    <location>
        <begin position="192"/>
        <end position="201"/>
    </location>
</feature>
<proteinExistence type="predicted"/>
<evidence type="ECO:0000256" key="2">
    <source>
        <dbReference type="SAM" id="MobiDB-lite"/>
    </source>
</evidence>
<evidence type="ECO:0000256" key="1">
    <source>
        <dbReference type="PROSITE-ProRule" id="PRU00175"/>
    </source>
</evidence>
<keyword evidence="1" id="KW-0863">Zinc-finger</keyword>
<feature type="region of interest" description="Disordered" evidence="2">
    <location>
        <begin position="171"/>
        <end position="209"/>
    </location>
</feature>
<dbReference type="SUPFAM" id="SSF57850">
    <property type="entry name" value="RING/U-box"/>
    <property type="match status" value="1"/>
</dbReference>
<keyword evidence="5" id="KW-1185">Reference proteome</keyword>
<evidence type="ECO:0000313" key="5">
    <source>
        <dbReference type="Proteomes" id="UP000439903"/>
    </source>
</evidence>